<dbReference type="Proteomes" id="UP000053201">
    <property type="component" value="Unassembled WGS sequence"/>
</dbReference>
<feature type="compositionally biased region" description="Low complexity" evidence="1">
    <location>
        <begin position="38"/>
        <end position="53"/>
    </location>
</feature>
<reference evidence="2 3" key="1">
    <citation type="submission" date="2009-08" db="EMBL/GenBank/DDBJ databases">
        <title>The Genome Sequence of Spizellomyces punctatus strain DAOM BR117.</title>
        <authorList>
            <consortium name="The Broad Institute Genome Sequencing Platform"/>
            <person name="Russ C."/>
            <person name="Cuomo C."/>
            <person name="Shea T."/>
            <person name="Young S.K."/>
            <person name="Zeng Q."/>
            <person name="Koehrsen M."/>
            <person name="Haas B."/>
            <person name="Borodovsky M."/>
            <person name="Guigo R."/>
            <person name="Alvarado L."/>
            <person name="Berlin A."/>
            <person name="Bochicchio J."/>
            <person name="Borenstein D."/>
            <person name="Chapman S."/>
            <person name="Chen Z."/>
            <person name="Engels R."/>
            <person name="Freedman E."/>
            <person name="Gellesch M."/>
            <person name="Goldberg J."/>
            <person name="Griggs A."/>
            <person name="Gujja S."/>
            <person name="Heiman D."/>
            <person name="Hepburn T."/>
            <person name="Howarth C."/>
            <person name="Jen D."/>
            <person name="Larson L."/>
            <person name="Lewis B."/>
            <person name="Mehta T."/>
            <person name="Park D."/>
            <person name="Pearson M."/>
            <person name="Roberts A."/>
            <person name="Saif S."/>
            <person name="Shenoy N."/>
            <person name="Sisk P."/>
            <person name="Stolte C."/>
            <person name="Sykes S."/>
            <person name="Thomson T."/>
            <person name="Walk T."/>
            <person name="White J."/>
            <person name="Yandava C."/>
            <person name="Burger G."/>
            <person name="Gray M.W."/>
            <person name="Holland P.W.H."/>
            <person name="King N."/>
            <person name="Lang F.B.F."/>
            <person name="Roger A.J."/>
            <person name="Ruiz-Trillo I."/>
            <person name="Lander E."/>
            <person name="Nusbaum C."/>
        </authorList>
    </citation>
    <scope>NUCLEOTIDE SEQUENCE [LARGE SCALE GENOMIC DNA]</scope>
    <source>
        <strain evidence="2 3">DAOM BR117</strain>
    </source>
</reference>
<feature type="compositionally biased region" description="Polar residues" evidence="1">
    <location>
        <begin position="54"/>
        <end position="79"/>
    </location>
</feature>
<dbReference type="RefSeq" id="XP_016603941.1">
    <property type="nucleotide sequence ID" value="XM_016756809.1"/>
</dbReference>
<dbReference type="EMBL" id="KQ257473">
    <property type="protein sequence ID" value="KNC95901.1"/>
    <property type="molecule type" value="Genomic_DNA"/>
</dbReference>
<dbReference type="GeneID" id="27691808"/>
<feature type="region of interest" description="Disordered" evidence="1">
    <location>
        <begin position="36"/>
        <end position="98"/>
    </location>
</feature>
<dbReference type="AlphaFoldDB" id="A0A0L0H4Q9"/>
<dbReference type="InParanoid" id="A0A0L0H4Q9"/>
<accession>A0A0L0H4Q9</accession>
<evidence type="ECO:0000313" key="3">
    <source>
        <dbReference type="Proteomes" id="UP000053201"/>
    </source>
</evidence>
<dbReference type="VEuPathDB" id="FungiDB:SPPG_08663"/>
<evidence type="ECO:0000313" key="2">
    <source>
        <dbReference type="EMBL" id="KNC95901.1"/>
    </source>
</evidence>
<sequence length="274" mass="29584">MTAYGIGGCRLNAHDDGDSGCSLSIPFKTSVRSVSPALTRSPASSPTLSAATTMSGMTNKNGMSRSMSSLRVGSRQRTWTDGPVKIPSPSPSLPDDTSLTPTALIQTLKSLYSSSPTNQSTALVHYDPQTTFTTPLLHISGTKNLAQVFSLLPTLCTCVDLDVHGVYEGVVNGVPIVLFHTTTTLHLKPALLPPLRFPSTHKLAYTTSIQSHTHDFSIIDLMTGIPILGSVYEYVRPIVGSVACRVVKRVLGTGERTATVFDVQVVEKKWWRLW</sequence>
<protein>
    <submittedName>
        <fullName evidence="2">Uncharacterized protein</fullName>
    </submittedName>
</protein>
<name>A0A0L0H4Q9_SPIPD</name>
<keyword evidence="3" id="KW-1185">Reference proteome</keyword>
<organism evidence="2 3">
    <name type="scientific">Spizellomyces punctatus (strain DAOM BR117)</name>
    <dbReference type="NCBI Taxonomy" id="645134"/>
    <lineage>
        <taxon>Eukaryota</taxon>
        <taxon>Fungi</taxon>
        <taxon>Fungi incertae sedis</taxon>
        <taxon>Chytridiomycota</taxon>
        <taxon>Chytridiomycota incertae sedis</taxon>
        <taxon>Chytridiomycetes</taxon>
        <taxon>Spizellomycetales</taxon>
        <taxon>Spizellomycetaceae</taxon>
        <taxon>Spizellomyces</taxon>
    </lineage>
</organism>
<proteinExistence type="predicted"/>
<evidence type="ECO:0000256" key="1">
    <source>
        <dbReference type="SAM" id="MobiDB-lite"/>
    </source>
</evidence>
<dbReference type="OrthoDB" id="10313046at2759"/>
<gene>
    <name evidence="2" type="ORF">SPPG_08663</name>
</gene>